<dbReference type="KEGG" id="meme:HYG87_05900"/>
<dbReference type="InterPro" id="IPR011701">
    <property type="entry name" value="MFS"/>
</dbReference>
<evidence type="ECO:0000256" key="4">
    <source>
        <dbReference type="ARBA" id="ARBA00022475"/>
    </source>
</evidence>
<feature type="transmembrane region" description="Helical" evidence="8">
    <location>
        <begin position="50"/>
        <end position="66"/>
    </location>
</feature>
<dbReference type="SUPFAM" id="SSF103473">
    <property type="entry name" value="MFS general substrate transporter"/>
    <property type="match status" value="1"/>
</dbReference>
<dbReference type="CDD" id="cd17321">
    <property type="entry name" value="MFS_MMR_MDR_like"/>
    <property type="match status" value="1"/>
</dbReference>
<feature type="transmembrane region" description="Helical" evidence="8">
    <location>
        <begin position="393"/>
        <end position="415"/>
    </location>
</feature>
<evidence type="ECO:0000256" key="3">
    <source>
        <dbReference type="ARBA" id="ARBA00022448"/>
    </source>
</evidence>
<dbReference type="EMBL" id="CP058560">
    <property type="protein sequence ID" value="QUH23324.1"/>
    <property type="molecule type" value="Genomic_DNA"/>
</dbReference>
<dbReference type="Pfam" id="PF07690">
    <property type="entry name" value="MFS_1"/>
    <property type="match status" value="1"/>
</dbReference>
<feature type="transmembrane region" description="Helical" evidence="8">
    <location>
        <begin position="164"/>
        <end position="186"/>
    </location>
</feature>
<comment type="similarity">
    <text evidence="2">Belongs to the major facilitator superfamily. EmrB family.</text>
</comment>
<keyword evidence="7 8" id="KW-0472">Membrane</keyword>
<keyword evidence="5 8" id="KW-0812">Transmembrane</keyword>
<comment type="subcellular location">
    <subcellularLocation>
        <location evidence="1">Cell membrane</location>
        <topology evidence="1">Multi-pass membrane protein</topology>
    </subcellularLocation>
</comment>
<keyword evidence="11" id="KW-1185">Reference proteome</keyword>
<dbReference type="PROSITE" id="PS50850">
    <property type="entry name" value="MFS"/>
    <property type="match status" value="1"/>
</dbReference>
<evidence type="ECO:0000256" key="8">
    <source>
        <dbReference type="SAM" id="Phobius"/>
    </source>
</evidence>
<dbReference type="RefSeq" id="WP_211532281.1">
    <property type="nucleotide sequence ID" value="NZ_CP058560.1"/>
</dbReference>
<evidence type="ECO:0000313" key="11">
    <source>
        <dbReference type="Proteomes" id="UP000681041"/>
    </source>
</evidence>
<feature type="transmembrane region" description="Helical" evidence="8">
    <location>
        <begin position="222"/>
        <end position="243"/>
    </location>
</feature>
<dbReference type="Gene3D" id="1.20.1720.10">
    <property type="entry name" value="Multidrug resistance protein D"/>
    <property type="match status" value="1"/>
</dbReference>
<dbReference type="OrthoDB" id="117970at2157"/>
<proteinExistence type="inferred from homology"/>
<keyword evidence="4" id="KW-1003">Cell membrane</keyword>
<name>A0A8T8K4C7_9EURY</name>
<dbReference type="NCBIfam" id="TIGR00711">
    <property type="entry name" value="efflux_EmrB"/>
    <property type="match status" value="1"/>
</dbReference>
<dbReference type="PANTHER" id="PTHR42718:SF9">
    <property type="entry name" value="MAJOR FACILITATOR SUPERFAMILY MULTIDRUG TRANSPORTER MFSC"/>
    <property type="match status" value="1"/>
</dbReference>
<feature type="transmembrane region" description="Helical" evidence="8">
    <location>
        <begin position="12"/>
        <end position="30"/>
    </location>
</feature>
<reference evidence="10" key="1">
    <citation type="submission" date="2020-07" db="EMBL/GenBank/DDBJ databases">
        <title>Methanobacterium. sp. MethCan genome.</title>
        <authorList>
            <person name="Postec A."/>
            <person name="Quemeneur M."/>
        </authorList>
    </citation>
    <scope>NUCLEOTIDE SEQUENCE</scope>
    <source>
        <strain evidence="10">MethCAN</strain>
    </source>
</reference>
<keyword evidence="3" id="KW-0813">Transport</keyword>
<evidence type="ECO:0000256" key="5">
    <source>
        <dbReference type="ARBA" id="ARBA00022692"/>
    </source>
</evidence>
<feature type="transmembrane region" description="Helical" evidence="8">
    <location>
        <begin position="435"/>
        <end position="461"/>
    </location>
</feature>
<feature type="transmembrane region" description="Helical" evidence="8">
    <location>
        <begin position="356"/>
        <end position="372"/>
    </location>
</feature>
<evidence type="ECO:0000259" key="9">
    <source>
        <dbReference type="PROSITE" id="PS50850"/>
    </source>
</evidence>
<dbReference type="GO" id="GO:0022857">
    <property type="term" value="F:transmembrane transporter activity"/>
    <property type="evidence" value="ECO:0007669"/>
    <property type="project" value="InterPro"/>
</dbReference>
<dbReference type="Gene3D" id="1.20.1250.20">
    <property type="entry name" value="MFS general substrate transporter like domains"/>
    <property type="match status" value="1"/>
</dbReference>
<keyword evidence="6 8" id="KW-1133">Transmembrane helix</keyword>
<evidence type="ECO:0000313" key="10">
    <source>
        <dbReference type="EMBL" id="QUH23324.1"/>
    </source>
</evidence>
<feature type="transmembrane region" description="Helical" evidence="8">
    <location>
        <begin position="78"/>
        <end position="97"/>
    </location>
</feature>
<accession>A0A8T8K4C7</accession>
<evidence type="ECO:0000256" key="6">
    <source>
        <dbReference type="ARBA" id="ARBA00022989"/>
    </source>
</evidence>
<sequence>MKTGKYSAKWLILLSIALGTIMVPINSSIINVSLPSITSYFQVSISSAEWIITSYLLTLLSTVLFFGRLGDWWGHEKLYLTGLISFMLSSILCSTAPTLEFLIIFRGLQGLAAAMMISVSLGIVKEAFPKHQRGKGLGIYAVAIAAGLTLGPLIGGILDSLGSWRYIFLINIPLAILSFSLCYQILNRKPGSSTPWDTSGTLLQFLSLFFLVYGLNGLKNGIHGLSFIIIISFSAGFLVLFIINEIRISHPLINPRIFKNKTFSAFNLALLFNYMCMYMLLFIMPFYLSKVLHFESQTMGILLTVPAGMMMVLAPVSGHISDKIGPRPLAVSGSVISIFSFYLLSELTIFSNFYDVLWRMMLVGMGTALFQAPNNSAIMNLARNDQQGIVSSIVVTMRNLGMILGVTIAGIFIDWTINPQLLAQDLLFNLQAYDFILGLKMVVIFASFLSLIMALISLVGIPRKKIRQARIKVLKKIKK</sequence>
<evidence type="ECO:0000256" key="2">
    <source>
        <dbReference type="ARBA" id="ARBA00008537"/>
    </source>
</evidence>
<evidence type="ECO:0000256" key="1">
    <source>
        <dbReference type="ARBA" id="ARBA00004651"/>
    </source>
</evidence>
<feature type="transmembrane region" description="Helical" evidence="8">
    <location>
        <begin position="198"/>
        <end position="216"/>
    </location>
</feature>
<feature type="transmembrane region" description="Helical" evidence="8">
    <location>
        <begin position="136"/>
        <end position="158"/>
    </location>
</feature>
<gene>
    <name evidence="10" type="ORF">HYG87_05900</name>
</gene>
<protein>
    <submittedName>
        <fullName evidence="10">MFS transporter</fullName>
    </submittedName>
</protein>
<dbReference type="AlphaFoldDB" id="A0A8T8K4C7"/>
<dbReference type="PRINTS" id="PR01036">
    <property type="entry name" value="TCRTETB"/>
</dbReference>
<dbReference type="GO" id="GO:0005886">
    <property type="term" value="C:plasma membrane"/>
    <property type="evidence" value="ECO:0007669"/>
    <property type="project" value="UniProtKB-SubCell"/>
</dbReference>
<dbReference type="Proteomes" id="UP000681041">
    <property type="component" value="Chromosome"/>
</dbReference>
<dbReference type="PANTHER" id="PTHR42718">
    <property type="entry name" value="MAJOR FACILITATOR SUPERFAMILY MULTIDRUG TRANSPORTER MFSC"/>
    <property type="match status" value="1"/>
</dbReference>
<evidence type="ECO:0000256" key="7">
    <source>
        <dbReference type="ARBA" id="ARBA00023136"/>
    </source>
</evidence>
<feature type="transmembrane region" description="Helical" evidence="8">
    <location>
        <begin position="264"/>
        <end position="287"/>
    </location>
</feature>
<dbReference type="InterPro" id="IPR004638">
    <property type="entry name" value="EmrB-like"/>
</dbReference>
<feature type="transmembrane region" description="Helical" evidence="8">
    <location>
        <begin position="299"/>
        <end position="317"/>
    </location>
</feature>
<dbReference type="GeneID" id="64820279"/>
<dbReference type="InterPro" id="IPR036259">
    <property type="entry name" value="MFS_trans_sf"/>
</dbReference>
<feature type="domain" description="Major facilitator superfamily (MFS) profile" evidence="9">
    <location>
        <begin position="12"/>
        <end position="465"/>
    </location>
</feature>
<feature type="transmembrane region" description="Helical" evidence="8">
    <location>
        <begin position="329"/>
        <end position="350"/>
    </location>
</feature>
<dbReference type="InterPro" id="IPR020846">
    <property type="entry name" value="MFS_dom"/>
</dbReference>
<feature type="transmembrane region" description="Helical" evidence="8">
    <location>
        <begin position="103"/>
        <end position="124"/>
    </location>
</feature>
<organism evidence="10 11">
    <name type="scientific">Methanobacterium alkalithermotolerans</name>
    <dbReference type="NCBI Taxonomy" id="2731220"/>
    <lineage>
        <taxon>Archaea</taxon>
        <taxon>Methanobacteriati</taxon>
        <taxon>Methanobacteriota</taxon>
        <taxon>Methanomada group</taxon>
        <taxon>Methanobacteria</taxon>
        <taxon>Methanobacteriales</taxon>
        <taxon>Methanobacteriaceae</taxon>
        <taxon>Methanobacterium</taxon>
    </lineage>
</organism>